<dbReference type="EMBL" id="VZPS01000028">
    <property type="protein sequence ID" value="KAB0480690.1"/>
    <property type="molecule type" value="Genomic_DNA"/>
</dbReference>
<organism evidence="1 2">
    <name type="scientific">Pseudomonas reinekei</name>
    <dbReference type="NCBI Taxonomy" id="395598"/>
    <lineage>
        <taxon>Bacteria</taxon>
        <taxon>Pseudomonadati</taxon>
        <taxon>Pseudomonadota</taxon>
        <taxon>Gammaproteobacteria</taxon>
        <taxon>Pseudomonadales</taxon>
        <taxon>Pseudomonadaceae</taxon>
        <taxon>Pseudomonas</taxon>
    </lineage>
</organism>
<dbReference type="AlphaFoldDB" id="A0A6H9R5W6"/>
<reference evidence="1 2" key="1">
    <citation type="submission" date="2019-09" db="EMBL/GenBank/DDBJ databases">
        <title>Draft genome sequences of 48 bacterial type strains from the CCUG.</title>
        <authorList>
            <person name="Tunovic T."/>
            <person name="Pineiro-Iglesias B."/>
            <person name="Unosson C."/>
            <person name="Inganas E."/>
            <person name="Ohlen M."/>
            <person name="Cardew S."/>
            <person name="Jensie-Markopoulos S."/>
            <person name="Salva-Serra F."/>
            <person name="Jaen-Luchoro D."/>
            <person name="Karlsson R."/>
            <person name="Svensson-Stadler L."/>
            <person name="Chun J."/>
            <person name="Moore E."/>
        </authorList>
    </citation>
    <scope>NUCLEOTIDE SEQUENCE [LARGE SCALE GENOMIC DNA]</scope>
    <source>
        <strain evidence="1 2">CCUG 53116</strain>
    </source>
</reference>
<comment type="caution">
    <text evidence="1">The sequence shown here is derived from an EMBL/GenBank/DDBJ whole genome shotgun (WGS) entry which is preliminary data.</text>
</comment>
<name>A0A6H9R5W6_PSERE</name>
<dbReference type="Proteomes" id="UP000460142">
    <property type="component" value="Unassembled WGS sequence"/>
</dbReference>
<protein>
    <submittedName>
        <fullName evidence="1">McbB family protein</fullName>
    </submittedName>
</protein>
<proteinExistence type="predicted"/>
<evidence type="ECO:0000313" key="1">
    <source>
        <dbReference type="EMBL" id="KAB0480690.1"/>
    </source>
</evidence>
<sequence length="301" mass="34199">MAFLVVARKAMLRNWMMLNIQSYEILNFHNDNLVVSRKGVSKISSPSLLAALTQLKSYKNISKSEFLDVLSEHGLNPEAAYGFLEKALSIKEVPGEIYFEKTIVAHDWDKTTGLEALLRSEIDTPLEVSDISDSLKNIVLGKKCYILIVCMSYDYDFIKKIYFDIVSAAPDCAISVCYRSGNSFCISQPYLPKVGNPCHFCSIDRLINYEEYHSGRNTWSRLLHFCKNKHIAVPADSLNILPRSLVVGAIVKKIKLLTHPGSEYRYQDNVLQDSYIDFNENFVRDVSASHWNMCDCSRVQG</sequence>
<dbReference type="InterPro" id="IPR030956">
    <property type="entry name" value="McbB"/>
</dbReference>
<evidence type="ECO:0000313" key="2">
    <source>
        <dbReference type="Proteomes" id="UP000460142"/>
    </source>
</evidence>
<gene>
    <name evidence="1" type="ORF">F7R15_27345</name>
</gene>
<dbReference type="NCBIfam" id="TIGR04424">
    <property type="entry name" value="metallo_McbB"/>
    <property type="match status" value="1"/>
</dbReference>
<accession>A0A6H9R5W6</accession>
<dbReference type="OrthoDB" id="7010036at2"/>